<dbReference type="PROSITE" id="PS51257">
    <property type="entry name" value="PROKAR_LIPOPROTEIN"/>
    <property type="match status" value="1"/>
</dbReference>
<comment type="caution">
    <text evidence="1">The sequence shown here is derived from an EMBL/GenBank/DDBJ whole genome shotgun (WGS) entry which is preliminary data.</text>
</comment>
<dbReference type="RefSeq" id="WP_346787273.1">
    <property type="nucleotide sequence ID" value="NZ_JAYFSJ010000001.1"/>
</dbReference>
<dbReference type="EMBL" id="JAYFSJ010000001">
    <property type="protein sequence ID" value="MEN7429155.1"/>
    <property type="molecule type" value="Genomic_DNA"/>
</dbReference>
<proteinExistence type="predicted"/>
<sequence length="156" mass="17653">MIRKFSSVVIALSVAGCIGMPGPELGSPEYKFASQNFSPAIDAEFVFPAQWYPNTAIGTNASLYSPYHDGYLFLNKSIGYFAIYDKNNNRYYSTFKFNKLDIKQTRAEQFGLARFYNIELSDSIHSFNVKPGISASGKQIGRDEIFKQLDEWVSKK</sequence>
<keyword evidence="2" id="KW-1185">Reference proteome</keyword>
<evidence type="ECO:0000313" key="1">
    <source>
        <dbReference type="EMBL" id="MEN7429155.1"/>
    </source>
</evidence>
<organism evidence="1 2">
    <name type="scientific">Chromobacterium indicum</name>
    <dbReference type="NCBI Taxonomy" id="3110228"/>
    <lineage>
        <taxon>Bacteria</taxon>
        <taxon>Pseudomonadati</taxon>
        <taxon>Pseudomonadota</taxon>
        <taxon>Betaproteobacteria</taxon>
        <taxon>Neisseriales</taxon>
        <taxon>Chromobacteriaceae</taxon>
        <taxon>Chromobacterium</taxon>
    </lineage>
</organism>
<name>A0ABV0CD82_9NEIS</name>
<accession>A0ABV0CD82</accession>
<evidence type="ECO:0000313" key="2">
    <source>
        <dbReference type="Proteomes" id="UP001405405"/>
    </source>
</evidence>
<protein>
    <submittedName>
        <fullName evidence="1">Uncharacterized protein</fullName>
    </submittedName>
</protein>
<reference evidence="1 2" key="1">
    <citation type="submission" date="2023-12" db="EMBL/GenBank/DDBJ databases">
        <title>Chromobacterium sp. strain TRC.1.1.SA producing antimicrobial pigment.</title>
        <authorList>
            <person name="Verma N."/>
            <person name="Choksket S."/>
            <person name="Pinnaka A.K."/>
            <person name="Korpole S."/>
        </authorList>
    </citation>
    <scope>NUCLEOTIDE SEQUENCE [LARGE SCALE GENOMIC DNA]</scope>
    <source>
        <strain evidence="1 2">TRC1.1.SA</strain>
    </source>
</reference>
<gene>
    <name evidence="1" type="ORF">VA599_00270</name>
</gene>
<dbReference type="Proteomes" id="UP001405405">
    <property type="component" value="Unassembled WGS sequence"/>
</dbReference>